<keyword evidence="3" id="KW-1185">Reference proteome</keyword>
<feature type="compositionally biased region" description="Basic residues" evidence="1">
    <location>
        <begin position="113"/>
        <end position="129"/>
    </location>
</feature>
<protein>
    <submittedName>
        <fullName evidence="2">Uncharacterized protein</fullName>
    </submittedName>
</protein>
<accession>A0ABD1YTZ4</accession>
<dbReference type="EMBL" id="JBHFFA010000003">
    <property type="protein sequence ID" value="KAL2634155.1"/>
    <property type="molecule type" value="Genomic_DNA"/>
</dbReference>
<name>A0ABD1YTZ4_9MARC</name>
<feature type="compositionally biased region" description="Basic and acidic residues" evidence="1">
    <location>
        <begin position="101"/>
        <end position="112"/>
    </location>
</feature>
<dbReference type="Proteomes" id="UP001605036">
    <property type="component" value="Unassembled WGS sequence"/>
</dbReference>
<organism evidence="2 3">
    <name type="scientific">Riccia fluitans</name>
    <dbReference type="NCBI Taxonomy" id="41844"/>
    <lineage>
        <taxon>Eukaryota</taxon>
        <taxon>Viridiplantae</taxon>
        <taxon>Streptophyta</taxon>
        <taxon>Embryophyta</taxon>
        <taxon>Marchantiophyta</taxon>
        <taxon>Marchantiopsida</taxon>
        <taxon>Marchantiidae</taxon>
        <taxon>Marchantiales</taxon>
        <taxon>Ricciaceae</taxon>
        <taxon>Riccia</taxon>
    </lineage>
</organism>
<sequence length="210" mass="23402">MMYCIFVSHLVDVIVYVGDDHYVRLELNEKKVDVAKSISPLGNNLNKKPVVINFIHNNPHFKRFEQEAIKDAIHTGVFGSLGNNMNKYIPHLSLAVPELPAEKDKEAEEAKSIRKGKKKAPLESKKKKGSSSALEKLLSPARCIAEYQAERDRVLDDIPLSSSTTKHKRSALGCNVFSRDRSQNTEPAEEPSADVLASPLQKKLLPSLLC</sequence>
<feature type="region of interest" description="Disordered" evidence="1">
    <location>
        <begin position="101"/>
        <end position="133"/>
    </location>
</feature>
<dbReference type="AlphaFoldDB" id="A0ABD1YTZ4"/>
<evidence type="ECO:0000256" key="1">
    <source>
        <dbReference type="SAM" id="MobiDB-lite"/>
    </source>
</evidence>
<feature type="region of interest" description="Disordered" evidence="1">
    <location>
        <begin position="160"/>
        <end position="196"/>
    </location>
</feature>
<proteinExistence type="predicted"/>
<comment type="caution">
    <text evidence="2">The sequence shown here is derived from an EMBL/GenBank/DDBJ whole genome shotgun (WGS) entry which is preliminary data.</text>
</comment>
<evidence type="ECO:0000313" key="2">
    <source>
        <dbReference type="EMBL" id="KAL2634155.1"/>
    </source>
</evidence>
<evidence type="ECO:0000313" key="3">
    <source>
        <dbReference type="Proteomes" id="UP001605036"/>
    </source>
</evidence>
<reference evidence="2 3" key="1">
    <citation type="submission" date="2024-09" db="EMBL/GenBank/DDBJ databases">
        <title>Chromosome-scale assembly of Riccia fluitans.</title>
        <authorList>
            <person name="Paukszto L."/>
            <person name="Sawicki J."/>
            <person name="Karawczyk K."/>
            <person name="Piernik-Szablinska J."/>
            <person name="Szczecinska M."/>
            <person name="Mazdziarz M."/>
        </authorList>
    </citation>
    <scope>NUCLEOTIDE SEQUENCE [LARGE SCALE GENOMIC DNA]</scope>
    <source>
        <strain evidence="2">Rf_01</strain>
        <tissue evidence="2">Aerial parts of the thallus</tissue>
    </source>
</reference>
<gene>
    <name evidence="2" type="ORF">R1flu_005634</name>
</gene>